<proteinExistence type="predicted"/>
<evidence type="ECO:0000256" key="1">
    <source>
        <dbReference type="PROSITE-ProRule" id="PRU00169"/>
    </source>
</evidence>
<gene>
    <name evidence="3" type="ORF">ACD_3C00037G0004</name>
</gene>
<dbReference type="Gene3D" id="3.40.50.2300">
    <property type="match status" value="1"/>
</dbReference>
<evidence type="ECO:0000313" key="3">
    <source>
        <dbReference type="EMBL" id="EKE28613.1"/>
    </source>
</evidence>
<dbReference type="PROSITE" id="PS50110">
    <property type="entry name" value="RESPONSE_REGULATORY"/>
    <property type="match status" value="1"/>
</dbReference>
<reference evidence="3" key="1">
    <citation type="journal article" date="2012" name="Science">
        <title>Fermentation, hydrogen, and sulfur metabolism in multiple uncultivated bacterial phyla.</title>
        <authorList>
            <person name="Wrighton K.C."/>
            <person name="Thomas B.C."/>
            <person name="Sharon I."/>
            <person name="Miller C.S."/>
            <person name="Castelle C.J."/>
            <person name="VerBerkmoes N.C."/>
            <person name="Wilkins M.J."/>
            <person name="Hettich R.L."/>
            <person name="Lipton M.S."/>
            <person name="Williams K.H."/>
            <person name="Long P.E."/>
            <person name="Banfield J.F."/>
        </authorList>
    </citation>
    <scope>NUCLEOTIDE SEQUENCE [LARGE SCALE GENOMIC DNA]</scope>
</reference>
<dbReference type="CDD" id="cd17546">
    <property type="entry name" value="REC_hyHK_CKI1_RcsC-like"/>
    <property type="match status" value="1"/>
</dbReference>
<dbReference type="SMART" id="SM00448">
    <property type="entry name" value="REC"/>
    <property type="match status" value="1"/>
</dbReference>
<dbReference type="InterPro" id="IPR011006">
    <property type="entry name" value="CheY-like_superfamily"/>
</dbReference>
<sequence length="122" mass="14804">MVNKMCRILVVDDQKPNRDMLTNVLSSLWVDVVEASDWVEALKKATIERFDLIVMDIQMPFKDWLQATRELRSSWNESIIVWFSWNHHQNSEQDCISSWMNYFFRKPQWLKNLIELVWKQIK</sequence>
<protein>
    <submittedName>
        <fullName evidence="3">Histidine kinase</fullName>
    </submittedName>
</protein>
<dbReference type="GO" id="GO:0016301">
    <property type="term" value="F:kinase activity"/>
    <property type="evidence" value="ECO:0007669"/>
    <property type="project" value="UniProtKB-KW"/>
</dbReference>
<organism evidence="3">
    <name type="scientific">uncultured bacterium</name>
    <name type="common">gcode 4</name>
    <dbReference type="NCBI Taxonomy" id="1234023"/>
    <lineage>
        <taxon>Bacteria</taxon>
        <taxon>environmental samples</taxon>
    </lineage>
</organism>
<feature type="domain" description="Response regulatory" evidence="2">
    <location>
        <begin position="7"/>
        <end position="121"/>
    </location>
</feature>
<keyword evidence="1" id="KW-0597">Phosphoprotein</keyword>
<dbReference type="GO" id="GO:0000160">
    <property type="term" value="P:phosphorelay signal transduction system"/>
    <property type="evidence" value="ECO:0007669"/>
    <property type="project" value="InterPro"/>
</dbReference>
<accession>K2G094</accession>
<comment type="caution">
    <text evidence="3">The sequence shown here is derived from an EMBL/GenBank/DDBJ whole genome shotgun (WGS) entry which is preliminary data.</text>
</comment>
<dbReference type="InterPro" id="IPR052048">
    <property type="entry name" value="ST_Response_Regulator"/>
</dbReference>
<feature type="modified residue" description="4-aspartylphosphate" evidence="1">
    <location>
        <position position="56"/>
    </location>
</feature>
<dbReference type="PANTHER" id="PTHR43228:SF1">
    <property type="entry name" value="TWO-COMPONENT RESPONSE REGULATOR ARR22"/>
    <property type="match status" value="1"/>
</dbReference>
<dbReference type="PANTHER" id="PTHR43228">
    <property type="entry name" value="TWO-COMPONENT RESPONSE REGULATOR"/>
    <property type="match status" value="1"/>
</dbReference>
<dbReference type="EMBL" id="AMFJ01000311">
    <property type="protein sequence ID" value="EKE28613.1"/>
    <property type="molecule type" value="Genomic_DNA"/>
</dbReference>
<keyword evidence="3" id="KW-0808">Transferase</keyword>
<evidence type="ECO:0000259" key="2">
    <source>
        <dbReference type="PROSITE" id="PS50110"/>
    </source>
</evidence>
<name>K2G094_9BACT</name>
<dbReference type="AlphaFoldDB" id="K2G094"/>
<keyword evidence="3" id="KW-0418">Kinase</keyword>
<dbReference type="SUPFAM" id="SSF52172">
    <property type="entry name" value="CheY-like"/>
    <property type="match status" value="1"/>
</dbReference>
<dbReference type="Pfam" id="PF00072">
    <property type="entry name" value="Response_reg"/>
    <property type="match status" value="1"/>
</dbReference>
<dbReference type="InterPro" id="IPR001789">
    <property type="entry name" value="Sig_transdc_resp-reg_receiver"/>
</dbReference>